<dbReference type="InterPro" id="IPR038732">
    <property type="entry name" value="HpyO/CreE_NAD-binding"/>
</dbReference>
<dbReference type="InterPro" id="IPR052189">
    <property type="entry name" value="L-asp_N-monooxygenase_NS-form"/>
</dbReference>
<proteinExistence type="predicted"/>
<dbReference type="PANTHER" id="PTHR40254:SF1">
    <property type="entry name" value="BLR0577 PROTEIN"/>
    <property type="match status" value="1"/>
</dbReference>
<organism evidence="2 3">
    <name type="scientific">Didymodactylos carnosus</name>
    <dbReference type="NCBI Taxonomy" id="1234261"/>
    <lineage>
        <taxon>Eukaryota</taxon>
        <taxon>Metazoa</taxon>
        <taxon>Spiralia</taxon>
        <taxon>Gnathifera</taxon>
        <taxon>Rotifera</taxon>
        <taxon>Eurotatoria</taxon>
        <taxon>Bdelloidea</taxon>
        <taxon>Philodinida</taxon>
        <taxon>Philodinidae</taxon>
        <taxon>Didymodactylos</taxon>
    </lineage>
</organism>
<reference evidence="2" key="1">
    <citation type="submission" date="2021-02" db="EMBL/GenBank/DDBJ databases">
        <authorList>
            <person name="Nowell W R."/>
        </authorList>
    </citation>
    <scope>NUCLEOTIDE SEQUENCE</scope>
</reference>
<dbReference type="PANTHER" id="PTHR40254">
    <property type="entry name" value="BLR0577 PROTEIN"/>
    <property type="match status" value="1"/>
</dbReference>
<evidence type="ECO:0000313" key="2">
    <source>
        <dbReference type="EMBL" id="CAF4353432.1"/>
    </source>
</evidence>
<feature type="non-terminal residue" evidence="2">
    <location>
        <position position="598"/>
    </location>
</feature>
<dbReference type="Proteomes" id="UP000682733">
    <property type="component" value="Unassembled WGS sequence"/>
</dbReference>
<feature type="domain" description="FAD-dependent urate hydroxylase HpyO/Asp monooxygenase CreE-like FAD/NAD(P)-binding" evidence="1">
    <location>
        <begin position="39"/>
        <end position="208"/>
    </location>
</feature>
<sequence length="598" mass="68530">MPPYKKFERFLSQPDGNGKRIKLSRSNSLQHVTPCGKIAIVGVGSRGLTILERLTAIYDEQLHYYELDIYLIDPGRYHGQGVHSSEQSDNLLINTVACQVTMFGDESVLNCGPMRKGPSLFEWAKNINNEQCKGREIKENDYLSRALLGKYLKWCHDELVNNLPKGIRVHHYYETVNDLQRLNDGRLKLFLANDCTLYVDCAILTTGHGQNSLDNEENIYTKFVEECCSINPHLNYFRSYPLNQLQSIDKHAKIAIQGLGLSCHDVLSELTCGRGGHFLFDENDELTYMPSGNEPEKIYVYSRNCLPYSARGMNEKGVGGQYQARFFTRAAIDDLREKSGCFQLDFEKQLMPILIHEMCYVYECTLNEHWIEPPTKFQPSYETLQVIHRLMYPLHDVHFTSYDLFSSWIIQFVEHDLDEAYRGNIHSPVKAATDVLRDVRDTIRYAVDYRGLTPESHRSFIQNICPIMNRIAVGPPKERNQELLALLRAGVVEFACGPHAQVKCQREKACFEISTLSRQVDVDVLVKGMIETFYPKRDNSNLIRNMLKRGLIRSFFNGDYHPGGIDINKNQNPITTTGVPVRNLWALGNIVEGPNFYT</sequence>
<dbReference type="Pfam" id="PF13454">
    <property type="entry name" value="NAD_binding_9"/>
    <property type="match status" value="1"/>
</dbReference>
<evidence type="ECO:0000313" key="3">
    <source>
        <dbReference type="Proteomes" id="UP000682733"/>
    </source>
</evidence>
<dbReference type="AlphaFoldDB" id="A0A8S2UMD9"/>
<name>A0A8S2UMD9_9BILA</name>
<comment type="caution">
    <text evidence="2">The sequence shown here is derived from an EMBL/GenBank/DDBJ whole genome shotgun (WGS) entry which is preliminary data.</text>
</comment>
<gene>
    <name evidence="2" type="ORF">TMI583_LOCUS41197</name>
</gene>
<dbReference type="EMBL" id="CAJOBA010064649">
    <property type="protein sequence ID" value="CAF4353432.1"/>
    <property type="molecule type" value="Genomic_DNA"/>
</dbReference>
<evidence type="ECO:0000259" key="1">
    <source>
        <dbReference type="Pfam" id="PF13454"/>
    </source>
</evidence>
<accession>A0A8S2UMD9</accession>
<protein>
    <recommendedName>
        <fullName evidence="1">FAD-dependent urate hydroxylase HpyO/Asp monooxygenase CreE-like FAD/NAD(P)-binding domain-containing protein</fullName>
    </recommendedName>
</protein>